<dbReference type="KEGG" id="red:roselon_00482"/>
<dbReference type="HOGENOM" id="CLU_2571687_0_0_5"/>
<organism evidence="1 2">
    <name type="scientific">Roseicyclus elongatus DSM 19469</name>
    <dbReference type="NCBI Taxonomy" id="1294273"/>
    <lineage>
        <taxon>Bacteria</taxon>
        <taxon>Pseudomonadati</taxon>
        <taxon>Pseudomonadota</taxon>
        <taxon>Alphaproteobacteria</taxon>
        <taxon>Rhodobacterales</taxon>
        <taxon>Roseobacteraceae</taxon>
        <taxon>Roseicyclus</taxon>
    </lineage>
</organism>
<proteinExistence type="predicted"/>
<gene>
    <name evidence="1" type="ORF">roselon_00482</name>
</gene>
<keyword evidence="1" id="KW-0808">Transferase</keyword>
<name>W8RPK2_9RHOB</name>
<keyword evidence="2" id="KW-1185">Reference proteome</keyword>
<dbReference type="AlphaFoldDB" id="W8RPK2"/>
<evidence type="ECO:0000313" key="2">
    <source>
        <dbReference type="Proteomes" id="UP000019593"/>
    </source>
</evidence>
<dbReference type="Proteomes" id="UP000019593">
    <property type="component" value="Chromosome"/>
</dbReference>
<dbReference type="RefSeq" id="WP_245605398.1">
    <property type="nucleotide sequence ID" value="NZ_CP004372.1"/>
</dbReference>
<sequence>MTRKSGRFPDVTADLLLAYLGMETDLIFNRGVDLPGFASFPLLETPEGRDVLTGYMVDIIALGFPWVANRDRAADLGADRY</sequence>
<dbReference type="GO" id="GO:0032259">
    <property type="term" value="P:methylation"/>
    <property type="evidence" value="ECO:0007669"/>
    <property type="project" value="UniProtKB-KW"/>
</dbReference>
<dbReference type="EMBL" id="CP004372">
    <property type="protein sequence ID" value="AHM02923.1"/>
    <property type="molecule type" value="Genomic_DNA"/>
</dbReference>
<dbReference type="PATRIC" id="fig|1294273.3.peg.472"/>
<evidence type="ECO:0000313" key="1">
    <source>
        <dbReference type="EMBL" id="AHM02923.1"/>
    </source>
</evidence>
<accession>W8RPK2</accession>
<keyword evidence="1" id="KW-0489">Methyltransferase</keyword>
<dbReference type="eggNOG" id="COG2040">
    <property type="taxonomic scope" value="Bacteria"/>
</dbReference>
<protein>
    <submittedName>
        <fullName evidence="1">Homocysteine S-methyltransferase</fullName>
    </submittedName>
</protein>
<dbReference type="GO" id="GO:0008168">
    <property type="term" value="F:methyltransferase activity"/>
    <property type="evidence" value="ECO:0007669"/>
    <property type="project" value="UniProtKB-KW"/>
</dbReference>
<reference evidence="1 2" key="1">
    <citation type="submission" date="2013-03" db="EMBL/GenBank/DDBJ databases">
        <authorList>
            <person name="Fiebig A."/>
            <person name="Goeker M."/>
            <person name="Klenk H.-P.P."/>
        </authorList>
    </citation>
    <scope>NUCLEOTIDE SEQUENCE [LARGE SCALE GENOMIC DNA]</scope>
    <source>
        <strain evidence="2">DSM 19469</strain>
    </source>
</reference>